<accession>A0AAD1YZ08</accession>
<protein>
    <submittedName>
        <fullName evidence="3">Uncharacterized protein</fullName>
    </submittedName>
</protein>
<dbReference type="PANTHER" id="PTHR12093:SF10">
    <property type="entry name" value="MEMBRANE-ASSOCIATED PROTEIN HEM"/>
    <property type="match status" value="1"/>
</dbReference>
<organism evidence="3 4">
    <name type="scientific">Fraxinus pennsylvanica</name>
    <dbReference type="NCBI Taxonomy" id="56036"/>
    <lineage>
        <taxon>Eukaryota</taxon>
        <taxon>Viridiplantae</taxon>
        <taxon>Streptophyta</taxon>
        <taxon>Embryophyta</taxon>
        <taxon>Tracheophyta</taxon>
        <taxon>Spermatophyta</taxon>
        <taxon>Magnoliopsida</taxon>
        <taxon>eudicotyledons</taxon>
        <taxon>Gunneridae</taxon>
        <taxon>Pentapetalae</taxon>
        <taxon>asterids</taxon>
        <taxon>lamiids</taxon>
        <taxon>Lamiales</taxon>
        <taxon>Oleaceae</taxon>
        <taxon>Oleeae</taxon>
        <taxon>Fraxinus</taxon>
    </lineage>
</organism>
<comment type="similarity">
    <text evidence="1">Belongs to the HEM-1/HEM-2 family.</text>
</comment>
<feature type="compositionally biased region" description="Polar residues" evidence="2">
    <location>
        <begin position="164"/>
        <end position="181"/>
    </location>
</feature>
<gene>
    <name evidence="3" type="ORF">FPE_LOCUS7458</name>
</gene>
<evidence type="ECO:0000313" key="4">
    <source>
        <dbReference type="Proteomes" id="UP000834106"/>
    </source>
</evidence>
<keyword evidence="4" id="KW-1185">Reference proteome</keyword>
<dbReference type="GO" id="GO:0031209">
    <property type="term" value="C:SCAR complex"/>
    <property type="evidence" value="ECO:0007669"/>
    <property type="project" value="TreeGrafter"/>
</dbReference>
<dbReference type="GO" id="GO:0030866">
    <property type="term" value="P:cortical actin cytoskeleton organization"/>
    <property type="evidence" value="ECO:0007669"/>
    <property type="project" value="TreeGrafter"/>
</dbReference>
<dbReference type="PANTHER" id="PTHR12093">
    <property type="entry name" value="NCK-ASSOCIATED PROTEIN 1"/>
    <property type="match status" value="1"/>
</dbReference>
<feature type="region of interest" description="Disordered" evidence="2">
    <location>
        <begin position="164"/>
        <end position="216"/>
    </location>
</feature>
<dbReference type="AlphaFoldDB" id="A0AAD1YZ08"/>
<proteinExistence type="inferred from homology"/>
<dbReference type="GO" id="GO:0030031">
    <property type="term" value="P:cell projection assembly"/>
    <property type="evidence" value="ECO:0007669"/>
    <property type="project" value="TreeGrafter"/>
</dbReference>
<dbReference type="EMBL" id="OU503039">
    <property type="protein sequence ID" value="CAI9760028.1"/>
    <property type="molecule type" value="Genomic_DNA"/>
</dbReference>
<sequence>MRRVANSVNVVGDHDSKWVRSILEEVGGASDGSWNLLPYLFATFMTSTIWNTTAFNVDTGGFSNNVHCLARSNLVAKLIFLDQLCELFPYLPRILLESHVPYAILRAVYSQYYLNSSTPLALSNSSPRYSPAMSLVHASPASKQPYGDSTPQSSVNDLGYFKASSTRGQDQYDTENGSTRSTDIKHRNARRSGPLDYSSSHKTKFVAGSTCKQHGT</sequence>
<evidence type="ECO:0000256" key="2">
    <source>
        <dbReference type="SAM" id="MobiDB-lite"/>
    </source>
</evidence>
<dbReference type="Proteomes" id="UP000834106">
    <property type="component" value="Chromosome 4"/>
</dbReference>
<name>A0AAD1YZ08_9LAMI</name>
<reference evidence="3" key="1">
    <citation type="submission" date="2023-05" db="EMBL/GenBank/DDBJ databases">
        <authorList>
            <person name="Huff M."/>
        </authorList>
    </citation>
    <scope>NUCLEOTIDE SEQUENCE</scope>
</reference>
<dbReference type="GO" id="GO:0016477">
    <property type="term" value="P:cell migration"/>
    <property type="evidence" value="ECO:0007669"/>
    <property type="project" value="TreeGrafter"/>
</dbReference>
<dbReference type="InterPro" id="IPR019137">
    <property type="entry name" value="Nck-associated_protein-1"/>
</dbReference>
<dbReference type="GO" id="GO:0000902">
    <property type="term" value="P:cell morphogenesis"/>
    <property type="evidence" value="ECO:0007669"/>
    <property type="project" value="TreeGrafter"/>
</dbReference>
<evidence type="ECO:0000256" key="1">
    <source>
        <dbReference type="ARBA" id="ARBA00037947"/>
    </source>
</evidence>
<dbReference type="Pfam" id="PF09735">
    <property type="entry name" value="Nckap1"/>
    <property type="match status" value="1"/>
</dbReference>
<evidence type="ECO:0000313" key="3">
    <source>
        <dbReference type="EMBL" id="CAI9760028.1"/>
    </source>
</evidence>